<sequence length="771" mass="85419">MKPPSPDTVPTDIYLSFVSSLFGNRKTLITGVVVHILTYALVFLGTHAGIYLAFCVAFAVVFGLRFRLFQLFDAADKNGFTRADIAGWETRYVIGAAATAAILGIGSGYAILILQNPLAEFICIAVTMGSMVSIVGRNYGSSRAVDLQILACCVPIVIACLLLQQPYKAIASLMLIPFGLTTRAMANGMREFLYRNIIASREISLIADRFDTALNNMTHGLFMLDAENRILVVNRKACELLNFAHPERLKDCEFDVVLRYGARHSFIDGSLPGLIQRQLAQLVSGTLSRTLIQFNEDQFLEFSASRRADGIVILIFEDVTVRIRAERKILHMVRYDPLTGLPNREYFMDLVKERLAARKRESRIGILVLDIDDFKHVNDTKGHVAGDRLLVAIAERLKQLAGTAAITARLVGDQFVLFFPNEDDVPDIDARIRTLHAAMAGTYSVEDNSLRISVSGGYMTMSNREFRPEEWQIKVDLALFDAKSRLKGGCSAFEQEMDARYVERQKLKDDLREAVETGRLQAVYQPMFTPDGSRIECCEALARWIHPEKGSIPPDLFVQVAEEMGIVAGITRFMVNQACKDCASWPAPLAVSVNLSAQDLRNGEIVKIVMAALDASGLAPSRLHLEVTESCLMDEVATVRSILADLRARGITIAIDDFGTGFSSLSYLDTLPVDVVKIDRSFVRDITTDSRRFKLLCGIVDLSRALSLHIVIEGVETLEQLALVVERNLADIIQGYVFSPPVPQEQVVERVASLNRRQLGVGRNLPSDATT</sequence>
<organism evidence="4 5">
    <name type="scientific">Rhizobium hainanense</name>
    <dbReference type="NCBI Taxonomy" id="52131"/>
    <lineage>
        <taxon>Bacteria</taxon>
        <taxon>Pseudomonadati</taxon>
        <taxon>Pseudomonadota</taxon>
        <taxon>Alphaproteobacteria</taxon>
        <taxon>Hyphomicrobiales</taxon>
        <taxon>Rhizobiaceae</taxon>
        <taxon>Rhizobium/Agrobacterium group</taxon>
        <taxon>Rhizobium</taxon>
    </lineage>
</organism>
<dbReference type="Proteomes" id="UP000186228">
    <property type="component" value="Unassembled WGS sequence"/>
</dbReference>
<dbReference type="SMART" id="SM00267">
    <property type="entry name" value="GGDEF"/>
    <property type="match status" value="1"/>
</dbReference>
<keyword evidence="1" id="KW-1133">Transmembrane helix</keyword>
<keyword evidence="5" id="KW-1185">Reference proteome</keyword>
<dbReference type="InterPro" id="IPR035919">
    <property type="entry name" value="EAL_sf"/>
</dbReference>
<feature type="transmembrane region" description="Helical" evidence="1">
    <location>
        <begin position="147"/>
        <end position="164"/>
    </location>
</feature>
<feature type="transmembrane region" description="Helical" evidence="1">
    <location>
        <begin position="50"/>
        <end position="69"/>
    </location>
</feature>
<dbReference type="STRING" id="52131.GA0061100_1011125"/>
<evidence type="ECO:0000313" key="5">
    <source>
        <dbReference type="Proteomes" id="UP000186228"/>
    </source>
</evidence>
<dbReference type="SUPFAM" id="SSF55785">
    <property type="entry name" value="PYP-like sensor domain (PAS domain)"/>
    <property type="match status" value="1"/>
</dbReference>
<proteinExistence type="predicted"/>
<dbReference type="Gene3D" id="3.20.20.450">
    <property type="entry name" value="EAL domain"/>
    <property type="match status" value="1"/>
</dbReference>
<evidence type="ECO:0000313" key="4">
    <source>
        <dbReference type="EMBL" id="SCB12536.1"/>
    </source>
</evidence>
<keyword evidence="1" id="KW-0472">Membrane</keyword>
<dbReference type="PROSITE" id="PS50883">
    <property type="entry name" value="EAL"/>
    <property type="match status" value="1"/>
</dbReference>
<evidence type="ECO:0000256" key="1">
    <source>
        <dbReference type="SAM" id="Phobius"/>
    </source>
</evidence>
<evidence type="ECO:0000259" key="2">
    <source>
        <dbReference type="PROSITE" id="PS50883"/>
    </source>
</evidence>
<accession>A0A1C3UAL5</accession>
<dbReference type="NCBIfam" id="TIGR00254">
    <property type="entry name" value="GGDEF"/>
    <property type="match status" value="1"/>
</dbReference>
<dbReference type="InterPro" id="IPR001633">
    <property type="entry name" value="EAL_dom"/>
</dbReference>
<dbReference type="Gene3D" id="3.30.450.20">
    <property type="entry name" value="PAS domain"/>
    <property type="match status" value="1"/>
</dbReference>
<reference evidence="5" key="1">
    <citation type="submission" date="2016-08" db="EMBL/GenBank/DDBJ databases">
        <authorList>
            <person name="Varghese N."/>
            <person name="Submissions Spin"/>
        </authorList>
    </citation>
    <scope>NUCLEOTIDE SEQUENCE [LARGE SCALE GENOMIC DNA]</scope>
    <source>
        <strain evidence="5">CCBAU 57015</strain>
    </source>
</reference>
<keyword evidence="1" id="KW-0812">Transmembrane</keyword>
<dbReference type="SMART" id="SM00052">
    <property type="entry name" value="EAL"/>
    <property type="match status" value="1"/>
</dbReference>
<dbReference type="Pfam" id="PF00563">
    <property type="entry name" value="EAL"/>
    <property type="match status" value="1"/>
</dbReference>
<feature type="transmembrane region" description="Helical" evidence="1">
    <location>
        <begin position="90"/>
        <end position="112"/>
    </location>
</feature>
<dbReference type="PANTHER" id="PTHR44757:SF2">
    <property type="entry name" value="BIOFILM ARCHITECTURE MAINTENANCE PROTEIN MBAA"/>
    <property type="match status" value="1"/>
</dbReference>
<feature type="domain" description="EAL" evidence="2">
    <location>
        <begin position="504"/>
        <end position="755"/>
    </location>
</feature>
<gene>
    <name evidence="4" type="ORF">GA0061100_1011125</name>
</gene>
<dbReference type="CDD" id="cd01949">
    <property type="entry name" value="GGDEF"/>
    <property type="match status" value="1"/>
</dbReference>
<evidence type="ECO:0000259" key="3">
    <source>
        <dbReference type="PROSITE" id="PS50887"/>
    </source>
</evidence>
<dbReference type="AlphaFoldDB" id="A0A1C3UAL5"/>
<dbReference type="InterPro" id="IPR035965">
    <property type="entry name" value="PAS-like_dom_sf"/>
</dbReference>
<dbReference type="CDD" id="cd01948">
    <property type="entry name" value="EAL"/>
    <property type="match status" value="1"/>
</dbReference>
<protein>
    <submittedName>
        <fullName evidence="4">Diguanylate cyclase (GGDEF) domain-containing protein</fullName>
    </submittedName>
</protein>
<dbReference type="Pfam" id="PF12860">
    <property type="entry name" value="PAS_7"/>
    <property type="match status" value="1"/>
</dbReference>
<dbReference type="Gene3D" id="3.30.70.270">
    <property type="match status" value="1"/>
</dbReference>
<name>A0A1C3UAL5_9HYPH</name>
<dbReference type="RefSeq" id="WP_075851671.1">
    <property type="nucleotide sequence ID" value="NZ_FMAC01000001.1"/>
</dbReference>
<dbReference type="SUPFAM" id="SSF141868">
    <property type="entry name" value="EAL domain-like"/>
    <property type="match status" value="1"/>
</dbReference>
<dbReference type="SUPFAM" id="SSF55073">
    <property type="entry name" value="Nucleotide cyclase"/>
    <property type="match status" value="1"/>
</dbReference>
<feature type="domain" description="GGDEF" evidence="3">
    <location>
        <begin position="362"/>
        <end position="495"/>
    </location>
</feature>
<dbReference type="InterPro" id="IPR043128">
    <property type="entry name" value="Rev_trsase/Diguanyl_cyclase"/>
</dbReference>
<dbReference type="InterPro" id="IPR029787">
    <property type="entry name" value="Nucleotide_cyclase"/>
</dbReference>
<dbReference type="PROSITE" id="PS50887">
    <property type="entry name" value="GGDEF"/>
    <property type="match status" value="1"/>
</dbReference>
<feature type="transmembrane region" description="Helical" evidence="1">
    <location>
        <begin position="27"/>
        <end position="44"/>
    </location>
</feature>
<dbReference type="Pfam" id="PF00990">
    <property type="entry name" value="GGDEF"/>
    <property type="match status" value="1"/>
</dbReference>
<dbReference type="InterPro" id="IPR052155">
    <property type="entry name" value="Biofilm_reg_signaling"/>
</dbReference>
<dbReference type="PANTHER" id="PTHR44757">
    <property type="entry name" value="DIGUANYLATE CYCLASE DGCP"/>
    <property type="match status" value="1"/>
</dbReference>
<dbReference type="InterPro" id="IPR000160">
    <property type="entry name" value="GGDEF_dom"/>
</dbReference>
<dbReference type="EMBL" id="FMAC01000001">
    <property type="protein sequence ID" value="SCB12536.1"/>
    <property type="molecule type" value="Genomic_DNA"/>
</dbReference>
<feature type="transmembrane region" description="Helical" evidence="1">
    <location>
        <begin position="118"/>
        <end position="135"/>
    </location>
</feature>
<dbReference type="OrthoDB" id="9814202at2"/>